<evidence type="ECO:0000313" key="11">
    <source>
        <dbReference type="Proteomes" id="UP000229421"/>
    </source>
</evidence>
<accession>A0A2M8C637</accession>
<comment type="caution">
    <text evidence="9">Lacks conserved residue(s) required for the propagation of feature annotation.</text>
</comment>
<keyword evidence="3 9" id="KW-0813">Transport</keyword>
<evidence type="ECO:0000313" key="10">
    <source>
        <dbReference type="EMBL" id="PJB51709.1"/>
    </source>
</evidence>
<evidence type="ECO:0000256" key="2">
    <source>
        <dbReference type="ARBA" id="ARBA00008445"/>
    </source>
</evidence>
<proteinExistence type="inferred from homology"/>
<dbReference type="InterPro" id="IPR004692">
    <property type="entry name" value="SecG"/>
</dbReference>
<keyword evidence="9" id="KW-1003">Cell membrane</keyword>
<evidence type="ECO:0000256" key="5">
    <source>
        <dbReference type="ARBA" id="ARBA00022927"/>
    </source>
</evidence>
<dbReference type="NCBIfam" id="TIGR00810">
    <property type="entry name" value="secG"/>
    <property type="match status" value="1"/>
</dbReference>
<evidence type="ECO:0000256" key="1">
    <source>
        <dbReference type="ARBA" id="ARBA00004141"/>
    </source>
</evidence>
<name>A0A2M8C637_9BACT</name>
<gene>
    <name evidence="10" type="primary">secG</name>
    <name evidence="10" type="ORF">CO101_01050</name>
</gene>
<dbReference type="GO" id="GO:0005886">
    <property type="term" value="C:plasma membrane"/>
    <property type="evidence" value="ECO:0007669"/>
    <property type="project" value="UniProtKB-SubCell"/>
</dbReference>
<evidence type="ECO:0000256" key="4">
    <source>
        <dbReference type="ARBA" id="ARBA00022692"/>
    </source>
</evidence>
<dbReference type="GO" id="GO:0015450">
    <property type="term" value="F:protein-transporting ATPase activity"/>
    <property type="evidence" value="ECO:0007669"/>
    <property type="project" value="UniProtKB-UniRule"/>
</dbReference>
<keyword evidence="5 9" id="KW-0653">Protein transport</keyword>
<evidence type="ECO:0000256" key="8">
    <source>
        <dbReference type="ARBA" id="ARBA00023136"/>
    </source>
</evidence>
<dbReference type="GO" id="GO:0009306">
    <property type="term" value="P:protein secretion"/>
    <property type="evidence" value="ECO:0007669"/>
    <property type="project" value="UniProtKB-UniRule"/>
</dbReference>
<comment type="similarity">
    <text evidence="2 9">Belongs to the SecG family.</text>
</comment>
<dbReference type="AlphaFoldDB" id="A0A2M8C637"/>
<evidence type="ECO:0000256" key="9">
    <source>
        <dbReference type="RuleBase" id="RU365087"/>
    </source>
</evidence>
<keyword evidence="8 9" id="KW-0472">Membrane</keyword>
<evidence type="ECO:0000256" key="3">
    <source>
        <dbReference type="ARBA" id="ARBA00022448"/>
    </source>
</evidence>
<feature type="transmembrane region" description="Helical" evidence="9">
    <location>
        <begin position="49"/>
        <end position="70"/>
    </location>
</feature>
<dbReference type="Pfam" id="PF03840">
    <property type="entry name" value="SecG"/>
    <property type="match status" value="1"/>
</dbReference>
<evidence type="ECO:0000256" key="6">
    <source>
        <dbReference type="ARBA" id="ARBA00022989"/>
    </source>
</evidence>
<comment type="subcellular location">
    <subcellularLocation>
        <location evidence="9">Cell membrane</location>
        <topology evidence="9">Multi-pass membrane protein</topology>
    </subcellularLocation>
    <subcellularLocation>
        <location evidence="1">Membrane</location>
        <topology evidence="1">Multi-pass membrane protein</topology>
    </subcellularLocation>
</comment>
<dbReference type="Proteomes" id="UP000229421">
    <property type="component" value="Unassembled WGS sequence"/>
</dbReference>
<protein>
    <recommendedName>
        <fullName evidence="9">Protein-export membrane protein SecG</fullName>
    </recommendedName>
</protein>
<keyword evidence="4 9" id="KW-0812">Transmembrane</keyword>
<sequence>MEKAITITQLVLSILIILLVLMQQRGTALGGAFGGSGNVYRTRRGAEKILFRLTVILVVIFIILAISDLII</sequence>
<comment type="caution">
    <text evidence="10">The sequence shown here is derived from an EMBL/GenBank/DDBJ whole genome shotgun (WGS) entry which is preliminary data.</text>
</comment>
<organism evidence="10 11">
    <name type="scientific">Candidatus Berkelbacteria bacterium CG_4_9_14_3_um_filter_39_23</name>
    <dbReference type="NCBI Taxonomy" id="1974508"/>
    <lineage>
        <taxon>Bacteria</taxon>
        <taxon>Candidatus Berkelbacteria</taxon>
    </lineage>
</organism>
<comment type="function">
    <text evidence="9">Involved in protein export. Participates in an early event of protein translocation.</text>
</comment>
<keyword evidence="7 9" id="KW-0811">Translocation</keyword>
<evidence type="ECO:0000256" key="7">
    <source>
        <dbReference type="ARBA" id="ARBA00023010"/>
    </source>
</evidence>
<dbReference type="EMBL" id="PFTZ01000036">
    <property type="protein sequence ID" value="PJB51709.1"/>
    <property type="molecule type" value="Genomic_DNA"/>
</dbReference>
<keyword evidence="6 9" id="KW-1133">Transmembrane helix</keyword>
<reference evidence="11" key="1">
    <citation type="submission" date="2017-09" db="EMBL/GenBank/DDBJ databases">
        <title>Depth-based differentiation of microbial function through sediment-hosted aquifers and enrichment of novel symbionts in the deep terrestrial subsurface.</title>
        <authorList>
            <person name="Probst A.J."/>
            <person name="Ladd B."/>
            <person name="Jarett J.K."/>
            <person name="Geller-Mcgrath D.E."/>
            <person name="Sieber C.M.K."/>
            <person name="Emerson J.B."/>
            <person name="Anantharaman K."/>
            <person name="Thomas B.C."/>
            <person name="Malmstrom R."/>
            <person name="Stieglmeier M."/>
            <person name="Klingl A."/>
            <person name="Woyke T."/>
            <person name="Ryan C.M."/>
            <person name="Banfield J.F."/>
        </authorList>
    </citation>
    <scope>NUCLEOTIDE SEQUENCE [LARGE SCALE GENOMIC DNA]</scope>
</reference>